<feature type="transmembrane region" description="Helical" evidence="1">
    <location>
        <begin position="74"/>
        <end position="93"/>
    </location>
</feature>
<evidence type="ECO:0000313" key="3">
    <source>
        <dbReference type="Proteomes" id="UP000262538"/>
    </source>
</evidence>
<keyword evidence="3" id="KW-1185">Reference proteome</keyword>
<organism evidence="2 3">
    <name type="scientific">Microbispora triticiradicis</name>
    <dbReference type="NCBI Taxonomy" id="2200763"/>
    <lineage>
        <taxon>Bacteria</taxon>
        <taxon>Bacillati</taxon>
        <taxon>Actinomycetota</taxon>
        <taxon>Actinomycetes</taxon>
        <taxon>Streptosporangiales</taxon>
        <taxon>Streptosporangiaceae</taxon>
        <taxon>Microbispora</taxon>
    </lineage>
</organism>
<sequence>MWAGIAALAIAGLMIRAKKWDKVVVALLVLGAGLVAKYGANPVTGWANDFVKAVAIIGLAAIVIDYLTKKIERITYVLAVAVPFFCLAAPGAIGRVANELFSSDLVSLFNQM</sequence>
<comment type="caution">
    <text evidence="2">The sequence shown here is derived from an EMBL/GenBank/DDBJ whole genome shotgun (WGS) entry which is preliminary data.</text>
</comment>
<dbReference type="RefSeq" id="WP_111700222.1">
    <property type="nucleotide sequence ID" value="NZ_QFZU02000057.1"/>
</dbReference>
<name>A0ABX9LKL1_9ACTN</name>
<keyword evidence="1" id="KW-1133">Transmembrane helix</keyword>
<dbReference type="Proteomes" id="UP000262538">
    <property type="component" value="Unassembled WGS sequence"/>
</dbReference>
<dbReference type="EMBL" id="QFZU02000057">
    <property type="protein sequence ID" value="RGA04485.1"/>
    <property type="molecule type" value="Genomic_DNA"/>
</dbReference>
<reference evidence="2 3" key="1">
    <citation type="submission" date="2018-08" db="EMBL/GenBank/DDBJ databases">
        <title>Microbispora. triticiradicis sp. nov., a novel actinomycete isolated from the root of wheat (Triticum aestivum L.)).</title>
        <authorList>
            <person name="Han C."/>
        </authorList>
    </citation>
    <scope>NUCLEOTIDE SEQUENCE [LARGE SCALE GENOMIC DNA]</scope>
    <source>
        <strain evidence="2 3">NEAU-HRDPA2-9</strain>
    </source>
</reference>
<feature type="transmembrane region" description="Helical" evidence="1">
    <location>
        <begin position="50"/>
        <end position="67"/>
    </location>
</feature>
<evidence type="ECO:0000313" key="2">
    <source>
        <dbReference type="EMBL" id="RGA04485.1"/>
    </source>
</evidence>
<keyword evidence="1" id="KW-0812">Transmembrane</keyword>
<protein>
    <submittedName>
        <fullName evidence="2">Uncharacterized protein</fullName>
    </submittedName>
</protein>
<accession>A0ABX9LKL1</accession>
<evidence type="ECO:0000256" key="1">
    <source>
        <dbReference type="SAM" id="Phobius"/>
    </source>
</evidence>
<keyword evidence="1" id="KW-0472">Membrane</keyword>
<gene>
    <name evidence="2" type="ORF">DI270_013410</name>
</gene>
<proteinExistence type="predicted"/>